<dbReference type="Proteomes" id="UP000232133">
    <property type="component" value="Chromosome"/>
</dbReference>
<dbReference type="InterPro" id="IPR027417">
    <property type="entry name" value="P-loop_NTPase"/>
</dbReference>
<dbReference type="PANTHER" id="PTHR33295:SF20">
    <property type="entry name" value="ATPASE"/>
    <property type="match status" value="1"/>
</dbReference>
<dbReference type="RefSeq" id="WP_100815401.1">
    <property type="nucleotide sequence ID" value="NZ_CP017803.1"/>
</dbReference>
<accession>A0A2H4U659</accession>
<dbReference type="GeneID" id="35118481"/>
<dbReference type="Gene3D" id="3.40.50.300">
    <property type="entry name" value="P-loop containing nucleotide triphosphate hydrolases"/>
    <property type="match status" value="1"/>
</dbReference>
<proteinExistence type="predicted"/>
<dbReference type="Pfam" id="PF13635">
    <property type="entry name" value="DUF4143"/>
    <property type="match status" value="1"/>
</dbReference>
<name>A0A2H4U659_METSM</name>
<evidence type="ECO:0000313" key="3">
    <source>
        <dbReference type="EMBL" id="ATZ59612.1"/>
    </source>
</evidence>
<evidence type="ECO:0000313" key="4">
    <source>
        <dbReference type="Proteomes" id="UP000232133"/>
    </source>
</evidence>
<dbReference type="InterPro" id="IPR041682">
    <property type="entry name" value="AAA_14"/>
</dbReference>
<gene>
    <name evidence="3" type="ORF">BK798_03850</name>
</gene>
<dbReference type="PANTHER" id="PTHR33295">
    <property type="entry name" value="ATPASE"/>
    <property type="match status" value="1"/>
</dbReference>
<feature type="domain" description="AAA" evidence="1">
    <location>
        <begin position="20"/>
        <end position="149"/>
    </location>
</feature>
<evidence type="ECO:0000259" key="1">
    <source>
        <dbReference type="Pfam" id="PF13173"/>
    </source>
</evidence>
<dbReference type="EMBL" id="CP017803">
    <property type="protein sequence ID" value="ATZ59612.1"/>
    <property type="molecule type" value="Genomic_DNA"/>
</dbReference>
<reference evidence="3 4" key="1">
    <citation type="submission" date="2016-10" db="EMBL/GenBank/DDBJ databases">
        <authorList>
            <person name="Varghese N."/>
        </authorList>
    </citation>
    <scope>NUCLEOTIDE SEQUENCE [LARGE SCALE GENOMIC DNA]</scope>
    <source>
        <strain evidence="3 4">KB11</strain>
    </source>
</reference>
<protein>
    <submittedName>
        <fullName evidence="3">ATPase</fullName>
    </submittedName>
</protein>
<organism evidence="3 4">
    <name type="scientific">Methanobrevibacter smithii</name>
    <dbReference type="NCBI Taxonomy" id="2173"/>
    <lineage>
        <taxon>Archaea</taxon>
        <taxon>Methanobacteriati</taxon>
        <taxon>Methanobacteriota</taxon>
        <taxon>Methanomada group</taxon>
        <taxon>Methanobacteria</taxon>
        <taxon>Methanobacteriales</taxon>
        <taxon>Methanobacteriaceae</taxon>
        <taxon>Methanobrevibacter</taxon>
    </lineage>
</organism>
<sequence>MIKREHYLNQIIDLIDKDIIKILTGVRRSGKSVLLQQVVNHLKNNGIKEENIIFIDLESPDFLSYSTINDLNEYIKSKSNKTDKYYLFFDEIQRIEGWQRLVNAYFSLDNFDVYVTGSNSKLLSGEFATYLTGRYINIKIFPFSFVEYLEYNKDSNLSEKELFREYLTFGGFPASFELDNKIQYLNDLFDSIVFNDIIKRFDIKNVDLLIRLTHFLVSNIGQLVSANSIVKYLKKDRINVSVNTVYNYISYLEEACLIYKVKREDLIGKKILNHLEKYYVVDLGFRESILKKDLDIGQSLENIVYFELLRRGYEVNIGKYNTKEIDFICRKGSEKIYIQVTYILANEEIHKREFDPLLNVNDNYPKYVLSLDDFDMSYMGVKHLNIINFLTGNEI</sequence>
<dbReference type="Pfam" id="PF13173">
    <property type="entry name" value="AAA_14"/>
    <property type="match status" value="1"/>
</dbReference>
<feature type="domain" description="DUF4143" evidence="2">
    <location>
        <begin position="196"/>
        <end position="341"/>
    </location>
</feature>
<dbReference type="InterPro" id="IPR025420">
    <property type="entry name" value="DUF4143"/>
</dbReference>
<dbReference type="SUPFAM" id="SSF46785">
    <property type="entry name" value="Winged helix' DNA-binding domain"/>
    <property type="match status" value="1"/>
</dbReference>
<evidence type="ECO:0000259" key="2">
    <source>
        <dbReference type="Pfam" id="PF13635"/>
    </source>
</evidence>
<dbReference type="InterPro" id="IPR036390">
    <property type="entry name" value="WH_DNA-bd_sf"/>
</dbReference>
<dbReference type="SUPFAM" id="SSF52540">
    <property type="entry name" value="P-loop containing nucleoside triphosphate hydrolases"/>
    <property type="match status" value="1"/>
</dbReference>
<dbReference type="AlphaFoldDB" id="A0A2H4U659"/>